<reference evidence="4 5" key="1">
    <citation type="submission" date="2018-11" db="EMBL/GenBank/DDBJ databases">
        <title>Chitinophaga lutea sp.nov., isolate from arsenic contaminated soil.</title>
        <authorList>
            <person name="Zong Y."/>
        </authorList>
    </citation>
    <scope>NUCLEOTIDE SEQUENCE [LARGE SCALE GENOMIC DNA]</scope>
    <source>
        <strain evidence="4 5">ZY74</strain>
    </source>
</reference>
<accession>A0A3N4Q185</accession>
<dbReference type="Pfam" id="PF00583">
    <property type="entry name" value="Acetyltransf_1"/>
    <property type="match status" value="1"/>
</dbReference>
<protein>
    <submittedName>
        <fullName evidence="4">GNAT family N-acetyltransferase</fullName>
    </submittedName>
</protein>
<dbReference type="InterPro" id="IPR050832">
    <property type="entry name" value="Bact_Acetyltransf"/>
</dbReference>
<feature type="domain" description="N-acetyltransferase" evidence="3">
    <location>
        <begin position="3"/>
        <end position="160"/>
    </location>
</feature>
<dbReference type="SUPFAM" id="SSF55729">
    <property type="entry name" value="Acyl-CoA N-acyltransferases (Nat)"/>
    <property type="match status" value="1"/>
</dbReference>
<dbReference type="PANTHER" id="PTHR43877:SF2">
    <property type="entry name" value="AMINOALKYLPHOSPHONATE N-ACETYLTRANSFERASE-RELATED"/>
    <property type="match status" value="1"/>
</dbReference>
<dbReference type="OrthoDB" id="5419426at2"/>
<evidence type="ECO:0000256" key="1">
    <source>
        <dbReference type="ARBA" id="ARBA00022679"/>
    </source>
</evidence>
<dbReference type="AlphaFoldDB" id="A0A3N4Q185"/>
<keyword evidence="5" id="KW-1185">Reference proteome</keyword>
<evidence type="ECO:0000259" key="3">
    <source>
        <dbReference type="PROSITE" id="PS51186"/>
    </source>
</evidence>
<dbReference type="InterPro" id="IPR000182">
    <property type="entry name" value="GNAT_dom"/>
</dbReference>
<evidence type="ECO:0000256" key="2">
    <source>
        <dbReference type="ARBA" id="ARBA00023315"/>
    </source>
</evidence>
<name>A0A3N4Q185_9BACT</name>
<dbReference type="PROSITE" id="PS51186">
    <property type="entry name" value="GNAT"/>
    <property type="match status" value="1"/>
</dbReference>
<dbReference type="RefSeq" id="WP_123845464.1">
    <property type="nucleotide sequence ID" value="NZ_RPDH01000001.1"/>
</dbReference>
<keyword evidence="1 4" id="KW-0808">Transferase</keyword>
<organism evidence="4 5">
    <name type="scientific">Chitinophaga lutea</name>
    <dbReference type="NCBI Taxonomy" id="2488634"/>
    <lineage>
        <taxon>Bacteria</taxon>
        <taxon>Pseudomonadati</taxon>
        <taxon>Bacteroidota</taxon>
        <taxon>Chitinophagia</taxon>
        <taxon>Chitinophagales</taxon>
        <taxon>Chitinophagaceae</taxon>
        <taxon>Chitinophaga</taxon>
    </lineage>
</organism>
<dbReference type="GO" id="GO:0016747">
    <property type="term" value="F:acyltransferase activity, transferring groups other than amino-acyl groups"/>
    <property type="evidence" value="ECO:0007669"/>
    <property type="project" value="InterPro"/>
</dbReference>
<dbReference type="EMBL" id="RPDH01000001">
    <property type="protein sequence ID" value="RPE12949.1"/>
    <property type="molecule type" value="Genomic_DNA"/>
</dbReference>
<dbReference type="Gene3D" id="3.40.630.30">
    <property type="match status" value="1"/>
</dbReference>
<dbReference type="Proteomes" id="UP000278351">
    <property type="component" value="Unassembled WGS sequence"/>
</dbReference>
<gene>
    <name evidence="4" type="ORF">EGT74_05235</name>
</gene>
<sequence length="160" mass="18039">MSVIFRTIRPGDEKTLASIIRTAIEEFDVPREGTAYTDPTTDNLYTYFQTRGSLYWVAEENGQLLGGCGVYPTQGLPAGCAELVRFFLAAAARGKGLGFQLMEKTFQAARELGYRQLYLESFPQMEKAISLYEQAGFRHLRESWGNSGHYACNVWMVKDL</sequence>
<dbReference type="InterPro" id="IPR016181">
    <property type="entry name" value="Acyl_CoA_acyltransferase"/>
</dbReference>
<comment type="caution">
    <text evidence="4">The sequence shown here is derived from an EMBL/GenBank/DDBJ whole genome shotgun (WGS) entry which is preliminary data.</text>
</comment>
<dbReference type="PANTHER" id="PTHR43877">
    <property type="entry name" value="AMINOALKYLPHOSPHONATE N-ACETYLTRANSFERASE-RELATED-RELATED"/>
    <property type="match status" value="1"/>
</dbReference>
<keyword evidence="2" id="KW-0012">Acyltransferase</keyword>
<proteinExistence type="predicted"/>
<evidence type="ECO:0000313" key="5">
    <source>
        <dbReference type="Proteomes" id="UP000278351"/>
    </source>
</evidence>
<evidence type="ECO:0000313" key="4">
    <source>
        <dbReference type="EMBL" id="RPE12949.1"/>
    </source>
</evidence>
<dbReference type="CDD" id="cd04301">
    <property type="entry name" value="NAT_SF"/>
    <property type="match status" value="1"/>
</dbReference>